<comment type="caution">
    <text evidence="21">The sequence shown here is derived from an EMBL/GenBank/DDBJ whole genome shotgun (WGS) entry which is preliminary data.</text>
</comment>
<evidence type="ECO:0000256" key="8">
    <source>
        <dbReference type="ARBA" id="ARBA00022679"/>
    </source>
</evidence>
<dbReference type="SMART" id="SM00911">
    <property type="entry name" value="HWE_HK"/>
    <property type="match status" value="1"/>
</dbReference>
<dbReference type="GO" id="GO:0006935">
    <property type="term" value="P:chemotaxis"/>
    <property type="evidence" value="ECO:0007669"/>
    <property type="project" value="InterPro"/>
</dbReference>
<evidence type="ECO:0000256" key="15">
    <source>
        <dbReference type="ARBA" id="ARBA00023170"/>
    </source>
</evidence>
<dbReference type="InterPro" id="IPR000673">
    <property type="entry name" value="Sig_transdc_resp-reg_Me-estase"/>
</dbReference>
<name>A0A2W7P5X6_9RHOB</name>
<dbReference type="OrthoDB" id="9816309at2"/>
<dbReference type="GO" id="GO:0005737">
    <property type="term" value="C:cytoplasm"/>
    <property type="evidence" value="ECO:0007669"/>
    <property type="project" value="InterPro"/>
</dbReference>
<dbReference type="PANTHER" id="PTHR41523:SF8">
    <property type="entry name" value="ETHYLENE RESPONSE SENSOR PROTEIN"/>
    <property type="match status" value="1"/>
</dbReference>
<evidence type="ECO:0000313" key="22">
    <source>
        <dbReference type="Proteomes" id="UP000248916"/>
    </source>
</evidence>
<dbReference type="GO" id="GO:0000156">
    <property type="term" value="F:phosphorelay response regulator activity"/>
    <property type="evidence" value="ECO:0007669"/>
    <property type="project" value="InterPro"/>
</dbReference>
<dbReference type="RefSeq" id="WP_111535712.1">
    <property type="nucleotide sequence ID" value="NZ_QKZL01000002.1"/>
</dbReference>
<dbReference type="EMBL" id="QKZL01000002">
    <property type="protein sequence ID" value="PZX18812.1"/>
    <property type="molecule type" value="Genomic_DNA"/>
</dbReference>
<organism evidence="21 22">
    <name type="scientific">Palleronia aestuarii</name>
    <dbReference type="NCBI Taxonomy" id="568105"/>
    <lineage>
        <taxon>Bacteria</taxon>
        <taxon>Pseudomonadati</taxon>
        <taxon>Pseudomonadota</taxon>
        <taxon>Alphaproteobacteria</taxon>
        <taxon>Rhodobacterales</taxon>
        <taxon>Roseobacteraceae</taxon>
        <taxon>Palleronia</taxon>
    </lineage>
</organism>
<keyword evidence="14" id="KW-0843">Virulence</keyword>
<evidence type="ECO:0000259" key="20">
    <source>
        <dbReference type="PROSITE" id="PS50122"/>
    </source>
</evidence>
<dbReference type="GO" id="GO:0009881">
    <property type="term" value="F:photoreceptor activity"/>
    <property type="evidence" value="ECO:0007669"/>
    <property type="project" value="UniProtKB-KW"/>
</dbReference>
<dbReference type="SMART" id="SM00086">
    <property type="entry name" value="PAC"/>
    <property type="match status" value="2"/>
</dbReference>
<dbReference type="GO" id="GO:0008984">
    <property type="term" value="F:protein-glutamate methylesterase activity"/>
    <property type="evidence" value="ECO:0007669"/>
    <property type="project" value="InterPro"/>
</dbReference>
<dbReference type="InterPro" id="IPR035965">
    <property type="entry name" value="PAS-like_dom_sf"/>
</dbReference>
<keyword evidence="15" id="KW-0675">Receptor</keyword>
<dbReference type="PROSITE" id="PS50122">
    <property type="entry name" value="CHEB"/>
    <property type="match status" value="1"/>
</dbReference>
<keyword evidence="6" id="KW-0285">Flavoprotein</keyword>
<accession>A0A2W7P5X6</accession>
<evidence type="ECO:0000313" key="21">
    <source>
        <dbReference type="EMBL" id="PZX18812.1"/>
    </source>
</evidence>
<dbReference type="SMART" id="SM00065">
    <property type="entry name" value="GAF"/>
    <property type="match status" value="1"/>
</dbReference>
<evidence type="ECO:0000256" key="9">
    <source>
        <dbReference type="ARBA" id="ARBA00022737"/>
    </source>
</evidence>
<evidence type="ECO:0000256" key="5">
    <source>
        <dbReference type="ARBA" id="ARBA00022606"/>
    </source>
</evidence>
<dbReference type="InterPro" id="IPR000700">
    <property type="entry name" value="PAS-assoc_C"/>
</dbReference>
<dbReference type="Pfam" id="PF13596">
    <property type="entry name" value="PAS_10"/>
    <property type="match status" value="1"/>
</dbReference>
<dbReference type="InterPro" id="IPR036890">
    <property type="entry name" value="HATPase_C_sf"/>
</dbReference>
<dbReference type="SUPFAM" id="SSF55785">
    <property type="entry name" value="PYP-like sensor domain (PAS domain)"/>
    <property type="match status" value="2"/>
</dbReference>
<proteinExistence type="predicted"/>
<dbReference type="Pfam" id="PF01590">
    <property type="entry name" value="GAF"/>
    <property type="match status" value="1"/>
</dbReference>
<dbReference type="InterPro" id="IPR003018">
    <property type="entry name" value="GAF"/>
</dbReference>
<dbReference type="Pfam" id="PF13426">
    <property type="entry name" value="PAS_9"/>
    <property type="match status" value="1"/>
</dbReference>
<feature type="coiled-coil region" evidence="17">
    <location>
        <begin position="225"/>
        <end position="255"/>
    </location>
</feature>
<dbReference type="PANTHER" id="PTHR41523">
    <property type="entry name" value="TWO-COMPONENT SYSTEM SENSOR PROTEIN"/>
    <property type="match status" value="1"/>
</dbReference>
<keyword evidence="17" id="KW-0175">Coiled coil</keyword>
<evidence type="ECO:0000256" key="4">
    <source>
        <dbReference type="ARBA" id="ARBA00022553"/>
    </source>
</evidence>
<keyword evidence="5" id="KW-0716">Sensory transduction</keyword>
<dbReference type="Gene3D" id="3.30.450.40">
    <property type="match status" value="1"/>
</dbReference>
<keyword evidence="13" id="KW-0157">Chromophore</keyword>
<keyword evidence="10" id="KW-0547">Nucleotide-binding</keyword>
<evidence type="ECO:0000256" key="13">
    <source>
        <dbReference type="ARBA" id="ARBA00022991"/>
    </source>
</evidence>
<feature type="domain" description="PAC" evidence="19">
    <location>
        <begin position="480"/>
        <end position="532"/>
    </location>
</feature>
<dbReference type="InterPro" id="IPR029016">
    <property type="entry name" value="GAF-like_dom_sf"/>
</dbReference>
<keyword evidence="9" id="KW-0677">Repeat</keyword>
<evidence type="ECO:0000256" key="3">
    <source>
        <dbReference type="ARBA" id="ARBA00022543"/>
    </source>
</evidence>
<sequence>MIDVDENDAAGTPAPSCPVVAILAAAEETAALGDVLGALGHGWGACYVVVQHSGSRTNDASDAFPDGRTTLDVVQATDGVEIAEDRILVVPESRVARIASGNLRLARPGPENAEHLSIDIFLSSLAAEIGDRAAVIVLSLPGRDGIEGLARLKAAGGCMIVGETRDGATARSIAAAGPAESILPPAEIAEAVRDCLAGMRREPAPSSDKARRGDEGTDIPGASPEERCQALMEELERTREDLAEARGALQSESRARIAIEDELVETAAQHDMAQADLANTLASTGIAALFLDREARLRRITPAAQLLLGLDAENIGRSVNSAATRLIEADLDAEARRVVASFEHVEREIAVSGGGIVLMRILPYLDAEDRADGVVVTFADISASRAARDRIDGLNQRLQAKINDLSAILDLAPIGIAFLDDPAGRDIILNADARRMTGRETGDLAETGREIDYQVLIDDTPIAARDLPLRQVWRTGEPVTNVEARFVHADGRAHDVMIAAAPVFDDAGKMRRAVSVFSDITPIVHARRVAERVAGQYAYLARLGRRGLEGLPVDVMIAEIPLRLTELMNVDAAQILLCRRGQGTLELASAHGIEMPDDRIVENGPESVLAQAMSQGKSVDFLTAAGGSQAPRMPDFLAEAGFAAGLAVSIGEKADPLGLICIETRGPRAFSRDDRIFLHTVANVVGASLRRASSDNQKQLLLDELRHRVKNMLATVQSVSSLSLRNSGVDPAIRARLMDRIRVLALAHDLNFRSGEALIDVGELVHIQVDPFDPGGDRLEVKGESRVRLDTSTAIDMSMIIHELTTNAVKHGALADEDGRVSITIGSHRRNGFDVVRILWMEESGRALASPPVTGGGSKLLHAVGRQPQFDITWEMRPSGLRCEISVTT</sequence>
<reference evidence="21 22" key="1">
    <citation type="submission" date="2018-06" db="EMBL/GenBank/DDBJ databases">
        <title>Genomic Encyclopedia of Archaeal and Bacterial Type Strains, Phase II (KMG-II): from individual species to whole genera.</title>
        <authorList>
            <person name="Goeker M."/>
        </authorList>
    </citation>
    <scope>NUCLEOTIDE SEQUENCE [LARGE SCALE GENOMIC DNA]</scope>
    <source>
        <strain evidence="21 22">DSM 22009</strain>
    </source>
</reference>
<feature type="region of interest" description="Disordered" evidence="18">
    <location>
        <begin position="200"/>
        <end position="225"/>
    </location>
</feature>
<keyword evidence="4" id="KW-0597">Phosphoprotein</keyword>
<dbReference type="InterPro" id="IPR000014">
    <property type="entry name" value="PAS"/>
</dbReference>
<evidence type="ECO:0000259" key="19">
    <source>
        <dbReference type="PROSITE" id="PS50113"/>
    </source>
</evidence>
<dbReference type="Pfam" id="PF01339">
    <property type="entry name" value="CheB_methylest"/>
    <property type="match status" value="1"/>
</dbReference>
<dbReference type="Gene3D" id="3.30.450.20">
    <property type="entry name" value="PAS domain"/>
    <property type="match status" value="2"/>
</dbReference>
<dbReference type="Proteomes" id="UP000248916">
    <property type="component" value="Unassembled WGS sequence"/>
</dbReference>
<keyword evidence="12" id="KW-0067">ATP-binding</keyword>
<keyword evidence="22" id="KW-1185">Reference proteome</keyword>
<evidence type="ECO:0000256" key="6">
    <source>
        <dbReference type="ARBA" id="ARBA00022630"/>
    </source>
</evidence>
<comment type="catalytic activity">
    <reaction evidence="1">
        <text>ATP + protein L-histidine = ADP + protein N-phospho-L-histidine.</text>
        <dbReference type="EC" id="2.7.13.3"/>
    </reaction>
</comment>
<dbReference type="InterPro" id="IPR011102">
    <property type="entry name" value="Sig_transdc_His_kinase_HWE"/>
</dbReference>
<evidence type="ECO:0000256" key="10">
    <source>
        <dbReference type="ARBA" id="ARBA00022741"/>
    </source>
</evidence>
<dbReference type="SUPFAM" id="SSF55781">
    <property type="entry name" value="GAF domain-like"/>
    <property type="match status" value="1"/>
</dbReference>
<dbReference type="InterPro" id="IPR001610">
    <property type="entry name" value="PAC"/>
</dbReference>
<keyword evidence="11 21" id="KW-0418">Kinase</keyword>
<feature type="domain" description="CheB-type methylesterase" evidence="20">
    <location>
        <begin position="13"/>
        <end position="182"/>
    </location>
</feature>
<keyword evidence="3" id="KW-0600">Photoreceptor protein</keyword>
<dbReference type="GO" id="GO:0004673">
    <property type="term" value="F:protein histidine kinase activity"/>
    <property type="evidence" value="ECO:0007669"/>
    <property type="project" value="UniProtKB-EC"/>
</dbReference>
<dbReference type="Pfam" id="PF07536">
    <property type="entry name" value="HWE_HK"/>
    <property type="match status" value="1"/>
</dbReference>
<evidence type="ECO:0000256" key="17">
    <source>
        <dbReference type="SAM" id="Coils"/>
    </source>
</evidence>
<evidence type="ECO:0000256" key="7">
    <source>
        <dbReference type="ARBA" id="ARBA00022643"/>
    </source>
</evidence>
<keyword evidence="8" id="KW-0808">Transferase</keyword>
<evidence type="ECO:0000256" key="1">
    <source>
        <dbReference type="ARBA" id="ARBA00000085"/>
    </source>
</evidence>
<dbReference type="AlphaFoldDB" id="A0A2W7P5X6"/>
<dbReference type="EC" id="2.7.13.3" evidence="2"/>
<comment type="caution">
    <text evidence="16">Lacks conserved residue(s) required for the propagation of feature annotation.</text>
</comment>
<protein>
    <recommendedName>
        <fullName evidence="2">histidine kinase</fullName>
        <ecNumber evidence="2">2.7.13.3</ecNumber>
    </recommendedName>
</protein>
<evidence type="ECO:0000256" key="11">
    <source>
        <dbReference type="ARBA" id="ARBA00022777"/>
    </source>
</evidence>
<dbReference type="InterPro" id="IPR035909">
    <property type="entry name" value="CheB_C"/>
</dbReference>
<dbReference type="Gene3D" id="3.40.50.180">
    <property type="entry name" value="Methylesterase CheB, C-terminal domain"/>
    <property type="match status" value="1"/>
</dbReference>
<keyword evidence="7" id="KW-0288">FMN</keyword>
<dbReference type="PROSITE" id="PS50113">
    <property type="entry name" value="PAC"/>
    <property type="match status" value="1"/>
</dbReference>
<dbReference type="SUPFAM" id="SSF52738">
    <property type="entry name" value="Methylesterase CheB, C-terminal domain"/>
    <property type="match status" value="1"/>
</dbReference>
<evidence type="ECO:0000256" key="2">
    <source>
        <dbReference type="ARBA" id="ARBA00012438"/>
    </source>
</evidence>
<evidence type="ECO:0000256" key="12">
    <source>
        <dbReference type="ARBA" id="ARBA00022840"/>
    </source>
</evidence>
<evidence type="ECO:0000256" key="16">
    <source>
        <dbReference type="PROSITE-ProRule" id="PRU00050"/>
    </source>
</evidence>
<evidence type="ECO:0000256" key="18">
    <source>
        <dbReference type="SAM" id="MobiDB-lite"/>
    </source>
</evidence>
<dbReference type="Gene3D" id="3.30.565.10">
    <property type="entry name" value="Histidine kinase-like ATPase, C-terminal domain"/>
    <property type="match status" value="1"/>
</dbReference>
<gene>
    <name evidence="21" type="ORF">LX81_00505</name>
</gene>
<dbReference type="GO" id="GO:0005524">
    <property type="term" value="F:ATP binding"/>
    <property type="evidence" value="ECO:0007669"/>
    <property type="project" value="UniProtKB-KW"/>
</dbReference>
<feature type="compositionally biased region" description="Basic and acidic residues" evidence="18">
    <location>
        <begin position="200"/>
        <end position="215"/>
    </location>
</feature>
<evidence type="ECO:0000256" key="14">
    <source>
        <dbReference type="ARBA" id="ARBA00023026"/>
    </source>
</evidence>